<proteinExistence type="predicted"/>
<evidence type="ECO:0000313" key="2">
    <source>
        <dbReference type="Proteomes" id="UP000077315"/>
    </source>
</evidence>
<sequence length="114" mass="12730">MVAPLSLNHLPEFTYPGGENKTKTLVSIAKDSGKSINSSATHNIYKQNLPKMKVSQNPHRNHHSFPIVLKQSLDTLLYWIRTQANEDVANISCEYHFMEASDFILATSAGNSTK</sequence>
<name>A0A162N2P3_PHYB8</name>
<dbReference type="Proteomes" id="UP000077315">
    <property type="component" value="Unassembled WGS sequence"/>
</dbReference>
<dbReference type="AlphaFoldDB" id="A0A162N2P3"/>
<accession>A0A162N2P3</accession>
<reference evidence="2" key="1">
    <citation type="submission" date="2015-06" db="EMBL/GenBank/DDBJ databases">
        <title>Expansion of signal transduction pathways in fungi by whole-genome duplication.</title>
        <authorList>
            <consortium name="DOE Joint Genome Institute"/>
            <person name="Corrochano L.M."/>
            <person name="Kuo A."/>
            <person name="Marcet-Houben M."/>
            <person name="Polaino S."/>
            <person name="Salamov A."/>
            <person name="Villalobos J.M."/>
            <person name="Alvarez M.I."/>
            <person name="Avalos J."/>
            <person name="Benito E.P."/>
            <person name="Benoit I."/>
            <person name="Burger G."/>
            <person name="Camino L.P."/>
            <person name="Canovas D."/>
            <person name="Cerda-Olmedo E."/>
            <person name="Cheng J.-F."/>
            <person name="Dominguez A."/>
            <person name="Elias M."/>
            <person name="Eslava A.P."/>
            <person name="Glaser F."/>
            <person name="Grimwood J."/>
            <person name="Gutierrez G."/>
            <person name="Heitman J."/>
            <person name="Henrissat B."/>
            <person name="Iturriaga E.A."/>
            <person name="Lang B.F."/>
            <person name="Lavin J.L."/>
            <person name="Lee S."/>
            <person name="Li W."/>
            <person name="Lindquist E."/>
            <person name="Lopez-Garcia S."/>
            <person name="Luque E.M."/>
            <person name="Marcos A.T."/>
            <person name="Martin J."/>
            <person name="McCluskey K."/>
            <person name="Medina H.R."/>
            <person name="Miralles-Duran A."/>
            <person name="Miyazaki A."/>
            <person name="Munoz-Torres E."/>
            <person name="Oguiza J.A."/>
            <person name="Ohm R."/>
            <person name="Olmedo M."/>
            <person name="Orejas M."/>
            <person name="Ortiz-Castellanos L."/>
            <person name="Pisabarro A.G."/>
            <person name="Rodriguez-Romero J."/>
            <person name="Ruiz-Herrera J."/>
            <person name="Ruiz-Vazquez R."/>
            <person name="Sanz C."/>
            <person name="Schackwitz W."/>
            <person name="Schmutz J."/>
            <person name="Shahriari M."/>
            <person name="Shelest E."/>
            <person name="Silva-Franco F."/>
            <person name="Soanes D."/>
            <person name="Syed K."/>
            <person name="Tagua V.G."/>
            <person name="Talbot N.J."/>
            <person name="Thon M."/>
            <person name="De vries R.P."/>
            <person name="Wiebenga A."/>
            <person name="Yadav J.S."/>
            <person name="Braun E.L."/>
            <person name="Baker S."/>
            <person name="Garre V."/>
            <person name="Horwitz B."/>
            <person name="Torres-Martinez S."/>
            <person name="Idnurm A."/>
            <person name="Herrera-Estrella A."/>
            <person name="Gabaldon T."/>
            <person name="Grigoriev I.V."/>
        </authorList>
    </citation>
    <scope>NUCLEOTIDE SEQUENCE [LARGE SCALE GENOMIC DNA]</scope>
    <source>
        <strain evidence="2">NRRL 1555(-)</strain>
    </source>
</reference>
<dbReference type="InParanoid" id="A0A162N2P3"/>
<dbReference type="VEuPathDB" id="FungiDB:PHYBLDRAFT_173780"/>
<keyword evidence="2" id="KW-1185">Reference proteome</keyword>
<dbReference type="GeneID" id="28998014"/>
<evidence type="ECO:0000313" key="1">
    <source>
        <dbReference type="EMBL" id="OAD67868.1"/>
    </source>
</evidence>
<organism evidence="1 2">
    <name type="scientific">Phycomyces blakesleeanus (strain ATCC 8743b / DSM 1359 / FGSC 10004 / NBRC 33097 / NRRL 1555)</name>
    <dbReference type="NCBI Taxonomy" id="763407"/>
    <lineage>
        <taxon>Eukaryota</taxon>
        <taxon>Fungi</taxon>
        <taxon>Fungi incertae sedis</taxon>
        <taxon>Mucoromycota</taxon>
        <taxon>Mucoromycotina</taxon>
        <taxon>Mucoromycetes</taxon>
        <taxon>Mucorales</taxon>
        <taxon>Phycomycetaceae</taxon>
        <taxon>Phycomyces</taxon>
    </lineage>
</organism>
<dbReference type="EMBL" id="KV440997">
    <property type="protein sequence ID" value="OAD67868.1"/>
    <property type="molecule type" value="Genomic_DNA"/>
</dbReference>
<dbReference type="RefSeq" id="XP_018285908.1">
    <property type="nucleotide sequence ID" value="XM_018437108.1"/>
</dbReference>
<protein>
    <submittedName>
        <fullName evidence="1">Uncharacterized protein</fullName>
    </submittedName>
</protein>
<gene>
    <name evidence="1" type="ORF">PHYBLDRAFT_173780</name>
</gene>